<keyword evidence="1" id="KW-1133">Transmembrane helix</keyword>
<keyword evidence="1" id="KW-0472">Membrane</keyword>
<evidence type="ECO:0000313" key="2">
    <source>
        <dbReference type="EMBL" id="VAW04359.1"/>
    </source>
</evidence>
<feature type="transmembrane region" description="Helical" evidence="1">
    <location>
        <begin position="200"/>
        <end position="219"/>
    </location>
</feature>
<organism evidence="2">
    <name type="scientific">hydrothermal vent metagenome</name>
    <dbReference type="NCBI Taxonomy" id="652676"/>
    <lineage>
        <taxon>unclassified sequences</taxon>
        <taxon>metagenomes</taxon>
        <taxon>ecological metagenomes</taxon>
    </lineage>
</organism>
<dbReference type="InterPro" id="IPR022472">
    <property type="entry name" value="VPLPA-CTERM"/>
</dbReference>
<protein>
    <submittedName>
        <fullName evidence="2">Uncharacterized protein</fullName>
    </submittedName>
</protein>
<accession>A0A3B0SVD3</accession>
<keyword evidence="1" id="KW-0812">Transmembrane</keyword>
<dbReference type="EMBL" id="UOEH01000434">
    <property type="protein sequence ID" value="VAW04359.1"/>
    <property type="molecule type" value="Genomic_DNA"/>
</dbReference>
<proteinExistence type="predicted"/>
<sequence>MRKFTTTIAAAIGAAMLLAAPSASAGIIGVTVDPDDNSVVGQTENRAALGGEAVKYFIPLSDNSGTYGVDNGGNFGLQADSGNGGGTLSMYLMFDPINAGSQYILEVLFEDLDLVGANDPVGFLESVEVLSADGLTSLSGGVITDIGGLIGGDANTQQLLSLFLGAITDDPFLVRLDFVASFINNGTNTAEYLIAEITEVPLPAAVWLFFSGIAGLGFAGRNKKKTA</sequence>
<reference evidence="2" key="1">
    <citation type="submission" date="2018-06" db="EMBL/GenBank/DDBJ databases">
        <authorList>
            <person name="Zhirakovskaya E."/>
        </authorList>
    </citation>
    <scope>NUCLEOTIDE SEQUENCE</scope>
</reference>
<dbReference type="NCBIfam" id="TIGR03370">
    <property type="entry name" value="VPLPA-CTERM"/>
    <property type="match status" value="1"/>
</dbReference>
<gene>
    <name evidence="2" type="ORF">MNBD_ALPHA05-1809</name>
</gene>
<name>A0A3B0SVD3_9ZZZZ</name>
<evidence type="ECO:0000256" key="1">
    <source>
        <dbReference type="SAM" id="Phobius"/>
    </source>
</evidence>
<dbReference type="AlphaFoldDB" id="A0A3B0SVD3"/>